<dbReference type="GO" id="GO:0106435">
    <property type="term" value="F:carboxylesterase activity"/>
    <property type="evidence" value="ECO:0007669"/>
    <property type="project" value="UniProtKB-EC"/>
</dbReference>
<comment type="similarity">
    <text evidence="1">Belongs to the AB hydrolase superfamily. AB hydrolase 2 family.</text>
</comment>
<accession>A0A6T9XY92</accession>
<evidence type="ECO:0000313" key="4">
    <source>
        <dbReference type="EMBL" id="CAB9492202.1"/>
    </source>
</evidence>
<dbReference type="InterPro" id="IPR003140">
    <property type="entry name" value="PLipase/COase/thioEstase"/>
</dbReference>
<dbReference type="EMBL" id="LR812090">
    <property type="protein sequence ID" value="CAB9492202.1"/>
    <property type="molecule type" value="Genomic_DNA"/>
</dbReference>
<dbReference type="SUPFAM" id="SSF53474">
    <property type="entry name" value="alpha/beta-Hydrolases"/>
    <property type="match status" value="1"/>
</dbReference>
<dbReference type="Proteomes" id="UP000509458">
    <property type="component" value="Chromosome"/>
</dbReference>
<dbReference type="EC" id="3.1.1.1" evidence="4"/>
<evidence type="ECO:0000259" key="3">
    <source>
        <dbReference type="Pfam" id="PF02230"/>
    </source>
</evidence>
<dbReference type="InterPro" id="IPR029058">
    <property type="entry name" value="AB_hydrolase_fold"/>
</dbReference>
<dbReference type="AlphaFoldDB" id="A0A6T9XY92"/>
<name>A0A6T9XY92_ALTMA</name>
<keyword evidence="2 4" id="KW-0378">Hydrolase</keyword>
<proteinExistence type="inferred from homology"/>
<dbReference type="RefSeq" id="WP_179981965.1">
    <property type="nucleotide sequence ID" value="NZ_LR812090.1"/>
</dbReference>
<protein>
    <submittedName>
        <fullName evidence="4">Carboxylesterase 2</fullName>
        <ecNumber evidence="4">3.1.1.1</ecNumber>
    </submittedName>
</protein>
<reference evidence="4 5" key="1">
    <citation type="submission" date="2020-06" db="EMBL/GenBank/DDBJ databases">
        <authorList>
            <person name="Duchaud E."/>
        </authorList>
    </citation>
    <scope>NUCLEOTIDE SEQUENCE [LARGE SCALE GENOMIC DNA]</scope>
    <source>
        <strain evidence="4">Alteromonas fortis</strain>
    </source>
</reference>
<dbReference type="InterPro" id="IPR050565">
    <property type="entry name" value="LYPA1-2/EST-like"/>
</dbReference>
<organism evidence="4 5">
    <name type="scientific">Alteromonas macleodii</name>
    <name type="common">Pseudoalteromonas macleodii</name>
    <dbReference type="NCBI Taxonomy" id="28108"/>
    <lineage>
        <taxon>Bacteria</taxon>
        <taxon>Pseudomonadati</taxon>
        <taxon>Pseudomonadota</taxon>
        <taxon>Gammaproteobacteria</taxon>
        <taxon>Alteromonadales</taxon>
        <taxon>Alteromonadaceae</taxon>
        <taxon>Alteromonas/Salinimonas group</taxon>
        <taxon>Alteromonas</taxon>
    </lineage>
</organism>
<sequence>MTQQLLPCVEINPSTTPDACVIWLHGLGDSGHGFAPIVPELKLPESMAVKFLFPHAPERPVTINGGMRMRAWYDIKSLDFESRADLEGVKESAAQVEALIEAQIESGIPSERIVLAGFSQGGVIALHLAPRYARKFAGVIALSTYMSEPSLLASEATDTNRETPIMMAHGEQDEVVPVFMGNAAFKTLNENGFKATWQTYNMQHNVCMDELSDISDWLQKVLN</sequence>
<dbReference type="Gene3D" id="3.40.50.1820">
    <property type="entry name" value="alpha/beta hydrolase"/>
    <property type="match status" value="1"/>
</dbReference>
<gene>
    <name evidence="4" type="primary">estB</name>
    <name evidence="4" type="ORF">ALFOR1_10138</name>
</gene>
<dbReference type="PANTHER" id="PTHR10655:SF17">
    <property type="entry name" value="LYSOPHOSPHOLIPASE-LIKE PROTEIN 1"/>
    <property type="match status" value="1"/>
</dbReference>
<feature type="domain" description="Phospholipase/carboxylesterase/thioesterase" evidence="3">
    <location>
        <begin position="12"/>
        <end position="221"/>
    </location>
</feature>
<dbReference type="PANTHER" id="PTHR10655">
    <property type="entry name" value="LYSOPHOSPHOLIPASE-RELATED"/>
    <property type="match status" value="1"/>
</dbReference>
<evidence type="ECO:0000256" key="2">
    <source>
        <dbReference type="ARBA" id="ARBA00022801"/>
    </source>
</evidence>
<dbReference type="Pfam" id="PF02230">
    <property type="entry name" value="Abhydrolase_2"/>
    <property type="match status" value="1"/>
</dbReference>
<evidence type="ECO:0000256" key="1">
    <source>
        <dbReference type="ARBA" id="ARBA00006499"/>
    </source>
</evidence>
<evidence type="ECO:0000313" key="5">
    <source>
        <dbReference type="Proteomes" id="UP000509458"/>
    </source>
</evidence>